<accession>A0AA88JJI3</accession>
<gene>
    <name evidence="1" type="ORF">TIFTF001_056765</name>
</gene>
<dbReference type="AlphaFoldDB" id="A0AA88JJI3"/>
<organism evidence="1 2">
    <name type="scientific">Ficus carica</name>
    <name type="common">Common fig</name>
    <dbReference type="NCBI Taxonomy" id="3494"/>
    <lineage>
        <taxon>Eukaryota</taxon>
        <taxon>Viridiplantae</taxon>
        <taxon>Streptophyta</taxon>
        <taxon>Embryophyta</taxon>
        <taxon>Tracheophyta</taxon>
        <taxon>Spermatophyta</taxon>
        <taxon>Magnoliopsida</taxon>
        <taxon>eudicotyledons</taxon>
        <taxon>Gunneridae</taxon>
        <taxon>Pentapetalae</taxon>
        <taxon>rosids</taxon>
        <taxon>fabids</taxon>
        <taxon>Rosales</taxon>
        <taxon>Moraceae</taxon>
        <taxon>Ficeae</taxon>
        <taxon>Ficus</taxon>
    </lineage>
</organism>
<evidence type="ECO:0000313" key="2">
    <source>
        <dbReference type="Proteomes" id="UP001187192"/>
    </source>
</evidence>
<protein>
    <submittedName>
        <fullName evidence="1">Uncharacterized protein</fullName>
    </submittedName>
</protein>
<name>A0AA88JJI3_FICCA</name>
<comment type="caution">
    <text evidence="1">The sequence shown here is derived from an EMBL/GenBank/DDBJ whole genome shotgun (WGS) entry which is preliminary data.</text>
</comment>
<sequence>PERRSGWRFRVPSFHGKVLEFTLENRRGLRWRARGEKFGGSGREVEAAAGAGVAESRRAWS</sequence>
<evidence type="ECO:0000313" key="1">
    <source>
        <dbReference type="EMBL" id="GMN75366.1"/>
    </source>
</evidence>
<proteinExistence type="predicted"/>
<dbReference type="Proteomes" id="UP001187192">
    <property type="component" value="Unassembled WGS sequence"/>
</dbReference>
<keyword evidence="2" id="KW-1185">Reference proteome</keyword>
<feature type="non-terminal residue" evidence="1">
    <location>
        <position position="1"/>
    </location>
</feature>
<reference evidence="1" key="1">
    <citation type="submission" date="2023-07" db="EMBL/GenBank/DDBJ databases">
        <title>draft genome sequence of fig (Ficus carica).</title>
        <authorList>
            <person name="Takahashi T."/>
            <person name="Nishimura K."/>
        </authorList>
    </citation>
    <scope>NUCLEOTIDE SEQUENCE</scope>
</reference>
<dbReference type="EMBL" id="BTGU01022062">
    <property type="protein sequence ID" value="GMN75366.1"/>
    <property type="molecule type" value="Genomic_DNA"/>
</dbReference>